<dbReference type="InterPro" id="IPR009057">
    <property type="entry name" value="Homeodomain-like_sf"/>
</dbReference>
<dbReference type="eggNOG" id="COG2963">
    <property type="taxonomic scope" value="Bacteria"/>
</dbReference>
<gene>
    <name evidence="2" type="ordered locus">Bphy_3633</name>
</gene>
<keyword evidence="3" id="KW-1185">Reference proteome</keyword>
<dbReference type="EMBL" id="CP001044">
    <property type="protein sequence ID" value="ACC72771.1"/>
    <property type="molecule type" value="Genomic_DNA"/>
</dbReference>
<dbReference type="STRING" id="391038.Bphy_3633"/>
<keyword evidence="1" id="KW-0175">Coiled coil</keyword>
<dbReference type="InterPro" id="IPR002514">
    <property type="entry name" value="Transposase_8"/>
</dbReference>
<dbReference type="Gene3D" id="1.10.10.10">
    <property type="entry name" value="Winged helix-like DNA-binding domain superfamily/Winged helix DNA-binding domain"/>
    <property type="match status" value="1"/>
</dbReference>
<reference evidence="3" key="1">
    <citation type="journal article" date="2014" name="Stand. Genomic Sci.">
        <title>Complete genome sequence of Burkholderia phymatum STM815(T), a broad host range and efficient nitrogen-fixing symbiont of Mimosa species.</title>
        <authorList>
            <person name="Moulin L."/>
            <person name="Klonowska A."/>
            <person name="Caroline B."/>
            <person name="Booth K."/>
            <person name="Vriezen J.A."/>
            <person name="Melkonian R."/>
            <person name="James E.K."/>
            <person name="Young J.P."/>
            <person name="Bena G."/>
            <person name="Hauser L."/>
            <person name="Land M."/>
            <person name="Kyrpides N."/>
            <person name="Bruce D."/>
            <person name="Chain P."/>
            <person name="Copeland A."/>
            <person name="Pitluck S."/>
            <person name="Woyke T."/>
            <person name="Lizotte-Waniewski M."/>
            <person name="Bristow J."/>
            <person name="Riley M."/>
        </authorList>
    </citation>
    <scope>NUCLEOTIDE SEQUENCE [LARGE SCALE GENOMIC DNA]</scope>
    <source>
        <strain evidence="3">DSM 17167 / CIP 108236 / LMG 21445 / STM815</strain>
    </source>
</reference>
<dbReference type="Proteomes" id="UP000001192">
    <property type="component" value="Chromosome 2"/>
</dbReference>
<proteinExistence type="predicted"/>
<evidence type="ECO:0000313" key="3">
    <source>
        <dbReference type="Proteomes" id="UP000001192"/>
    </source>
</evidence>
<dbReference type="GO" id="GO:0004803">
    <property type="term" value="F:transposase activity"/>
    <property type="evidence" value="ECO:0007669"/>
    <property type="project" value="InterPro"/>
</dbReference>
<dbReference type="GO" id="GO:0003677">
    <property type="term" value="F:DNA binding"/>
    <property type="evidence" value="ECO:0007669"/>
    <property type="project" value="InterPro"/>
</dbReference>
<evidence type="ECO:0000256" key="1">
    <source>
        <dbReference type="SAM" id="Coils"/>
    </source>
</evidence>
<dbReference type="InterPro" id="IPR036388">
    <property type="entry name" value="WH-like_DNA-bd_sf"/>
</dbReference>
<accession>B2JM81</accession>
<dbReference type="KEGG" id="bph:Bphy_3633"/>
<protein>
    <submittedName>
        <fullName evidence="2">Transposase IS3/IS911 family protein</fullName>
    </submittedName>
</protein>
<dbReference type="HOGENOM" id="CLU_027402_33_0_4"/>
<feature type="coiled-coil region" evidence="1">
    <location>
        <begin position="66"/>
        <end position="93"/>
    </location>
</feature>
<dbReference type="SUPFAM" id="SSF46689">
    <property type="entry name" value="Homeodomain-like"/>
    <property type="match status" value="1"/>
</dbReference>
<dbReference type="GO" id="GO:0006313">
    <property type="term" value="P:DNA transposition"/>
    <property type="evidence" value="ECO:0007669"/>
    <property type="project" value="InterPro"/>
</dbReference>
<sequence>MEKEVPKMGRHRTPYPAEFRAHMVELVRAGRRPEDLEKEFEPTAQTIYNWVAQADRDAGVRHDGLTTAERQELTKLRRENRQLRMERDILSQAAAWFARETGAVPPKGGTDS</sequence>
<dbReference type="Pfam" id="PF01527">
    <property type="entry name" value="HTH_Tnp_1"/>
    <property type="match status" value="1"/>
</dbReference>
<name>B2JM81_PARP8</name>
<organism evidence="2 3">
    <name type="scientific">Paraburkholderia phymatum (strain DSM 17167 / CIP 108236 / LMG 21445 / STM815)</name>
    <name type="common">Burkholderia phymatum</name>
    <dbReference type="NCBI Taxonomy" id="391038"/>
    <lineage>
        <taxon>Bacteria</taxon>
        <taxon>Pseudomonadati</taxon>
        <taxon>Pseudomonadota</taxon>
        <taxon>Betaproteobacteria</taxon>
        <taxon>Burkholderiales</taxon>
        <taxon>Burkholderiaceae</taxon>
        <taxon>Paraburkholderia</taxon>
    </lineage>
</organism>
<evidence type="ECO:0000313" key="2">
    <source>
        <dbReference type="EMBL" id="ACC72771.1"/>
    </source>
</evidence>
<dbReference type="AlphaFoldDB" id="B2JM81"/>